<keyword evidence="1" id="KW-0175">Coiled coil</keyword>
<name>A0A9D4HB57_DREPO</name>
<comment type="caution">
    <text evidence="2">The sequence shown here is derived from an EMBL/GenBank/DDBJ whole genome shotgun (WGS) entry which is preliminary data.</text>
</comment>
<proteinExistence type="predicted"/>
<gene>
    <name evidence="2" type="ORF">DPMN_073528</name>
</gene>
<evidence type="ECO:0000256" key="1">
    <source>
        <dbReference type="SAM" id="Coils"/>
    </source>
</evidence>
<dbReference type="AlphaFoldDB" id="A0A9D4HB57"/>
<evidence type="ECO:0000313" key="3">
    <source>
        <dbReference type="Proteomes" id="UP000828390"/>
    </source>
</evidence>
<dbReference type="InterPro" id="IPR027897">
    <property type="entry name" value="DUF4559"/>
</dbReference>
<reference evidence="2" key="1">
    <citation type="journal article" date="2019" name="bioRxiv">
        <title>The Genome of the Zebra Mussel, Dreissena polymorpha: A Resource for Invasive Species Research.</title>
        <authorList>
            <person name="McCartney M.A."/>
            <person name="Auch B."/>
            <person name="Kono T."/>
            <person name="Mallez S."/>
            <person name="Zhang Y."/>
            <person name="Obille A."/>
            <person name="Becker A."/>
            <person name="Abrahante J.E."/>
            <person name="Garbe J."/>
            <person name="Badalamenti J.P."/>
            <person name="Herman A."/>
            <person name="Mangelson H."/>
            <person name="Liachko I."/>
            <person name="Sullivan S."/>
            <person name="Sone E.D."/>
            <person name="Koren S."/>
            <person name="Silverstein K.A.T."/>
            <person name="Beckman K.B."/>
            <person name="Gohl D.M."/>
        </authorList>
    </citation>
    <scope>NUCLEOTIDE SEQUENCE</scope>
    <source>
        <strain evidence="2">Duluth1</strain>
        <tissue evidence="2">Whole animal</tissue>
    </source>
</reference>
<protein>
    <submittedName>
        <fullName evidence="2">Uncharacterized protein</fullName>
    </submittedName>
</protein>
<keyword evidence="3" id="KW-1185">Reference proteome</keyword>
<feature type="coiled-coil region" evidence="1">
    <location>
        <begin position="298"/>
        <end position="336"/>
    </location>
</feature>
<dbReference type="Pfam" id="PF15112">
    <property type="entry name" value="DUF4559"/>
    <property type="match status" value="1"/>
</dbReference>
<dbReference type="EMBL" id="JAIWYP010000014">
    <property type="protein sequence ID" value="KAH3713726.1"/>
    <property type="molecule type" value="Genomic_DNA"/>
</dbReference>
<organism evidence="2 3">
    <name type="scientific">Dreissena polymorpha</name>
    <name type="common">Zebra mussel</name>
    <name type="synonym">Mytilus polymorpha</name>
    <dbReference type="NCBI Taxonomy" id="45954"/>
    <lineage>
        <taxon>Eukaryota</taxon>
        <taxon>Metazoa</taxon>
        <taxon>Spiralia</taxon>
        <taxon>Lophotrochozoa</taxon>
        <taxon>Mollusca</taxon>
        <taxon>Bivalvia</taxon>
        <taxon>Autobranchia</taxon>
        <taxon>Heteroconchia</taxon>
        <taxon>Euheterodonta</taxon>
        <taxon>Imparidentia</taxon>
        <taxon>Neoheterodontei</taxon>
        <taxon>Myida</taxon>
        <taxon>Dreissenoidea</taxon>
        <taxon>Dreissenidae</taxon>
        <taxon>Dreissena</taxon>
    </lineage>
</organism>
<sequence>MEKELNDEELCNWLKACIALKYFKEGIMPFIHQQCENIFIQNVSKVQARCNLSQYICKVCVIDTLKPSHAKNNPCSKRKCNCKIANTILCKDNGSCSELYDLLRDNHRHNEPNFSNTNCSLWSDPTRGPWEQMKCFIFTPGYKYTAHESDADVTSLIQIFENNKELQNVLGICFADFDQVRKDRNAIYHSGNMTMSKADLRCYIYHVKTVLELPMFQNYVSTLYLIAKLTELETNTTRITTQNEIDIREEVMKALKESKKELEMHAEQGRNVADELRRLMDAENANTVKLEKIFGEHIKTLFDQIKETRETIQLERNEFRRDLSATINNIDELRREHGVHYRGIQEILQILQQNDRLPRGIKRKRAEPERHDVVRAVIKVLCSTNKDLVSEKIVKIAKGCTQDDDPQLLSEVASVLEQLQKDGNIIVDIKNECVALYISVPSLQNWIHLCRDFFNGALMQLLQPLQNYLRTLPKCGALELRMNISEHDLIKSFASLLDRISPVLASKTFSDRHDVNVTIELLQELQFKLCVYNRKAKALAESLDEVAKLIEGKL</sequence>
<evidence type="ECO:0000313" key="2">
    <source>
        <dbReference type="EMBL" id="KAH3713726.1"/>
    </source>
</evidence>
<accession>A0A9D4HB57</accession>
<dbReference type="Proteomes" id="UP000828390">
    <property type="component" value="Unassembled WGS sequence"/>
</dbReference>
<dbReference type="OrthoDB" id="6288411at2759"/>
<reference evidence="2" key="2">
    <citation type="submission" date="2020-11" db="EMBL/GenBank/DDBJ databases">
        <authorList>
            <person name="McCartney M.A."/>
            <person name="Auch B."/>
            <person name="Kono T."/>
            <person name="Mallez S."/>
            <person name="Becker A."/>
            <person name="Gohl D.M."/>
            <person name="Silverstein K.A.T."/>
            <person name="Koren S."/>
            <person name="Bechman K.B."/>
            <person name="Herman A."/>
            <person name="Abrahante J.E."/>
            <person name="Garbe J."/>
        </authorList>
    </citation>
    <scope>NUCLEOTIDE SEQUENCE</scope>
    <source>
        <strain evidence="2">Duluth1</strain>
        <tissue evidence="2">Whole animal</tissue>
    </source>
</reference>